<dbReference type="Pfam" id="PF06412">
    <property type="entry name" value="TraD"/>
    <property type="match status" value="1"/>
</dbReference>
<name>A0A502ESM4_9PROT</name>
<evidence type="ECO:0000313" key="3">
    <source>
        <dbReference type="Proteomes" id="UP000317078"/>
    </source>
</evidence>
<feature type="compositionally biased region" description="Low complexity" evidence="1">
    <location>
        <begin position="91"/>
        <end position="111"/>
    </location>
</feature>
<sequence>MARKPRDYDAELLALGEKAKQLRAQKITKLGELVQRTGADTLPADVLAGALLEAVERHKAQPDSAARLTERGAAFFRRDKGNRGGVGGSGDAVAGTPAPDAAGPAVERAAE</sequence>
<dbReference type="RefSeq" id="WP_140887406.1">
    <property type="nucleotide sequence ID" value="NZ_RCZP01000072.1"/>
</dbReference>
<gene>
    <name evidence="2" type="ORF">EAH89_29100</name>
</gene>
<dbReference type="InterPro" id="IPR009444">
    <property type="entry name" value="Conjugal_tfr_TraD_a-type"/>
</dbReference>
<organism evidence="2 3">
    <name type="scientific">Muricoccus nepalensis</name>
    <dbReference type="NCBI Taxonomy" id="1854500"/>
    <lineage>
        <taxon>Bacteria</taxon>
        <taxon>Pseudomonadati</taxon>
        <taxon>Pseudomonadota</taxon>
        <taxon>Alphaproteobacteria</taxon>
        <taxon>Acetobacterales</taxon>
        <taxon>Roseomonadaceae</taxon>
        <taxon>Muricoccus</taxon>
    </lineage>
</organism>
<dbReference type="OrthoDB" id="7284210at2"/>
<evidence type="ECO:0000313" key="2">
    <source>
        <dbReference type="EMBL" id="TPG39476.1"/>
    </source>
</evidence>
<keyword evidence="3" id="KW-1185">Reference proteome</keyword>
<dbReference type="EMBL" id="RCZP01000072">
    <property type="protein sequence ID" value="TPG39476.1"/>
    <property type="molecule type" value="Genomic_DNA"/>
</dbReference>
<evidence type="ECO:0000256" key="1">
    <source>
        <dbReference type="SAM" id="MobiDB-lite"/>
    </source>
</evidence>
<proteinExistence type="predicted"/>
<protein>
    <submittedName>
        <fullName evidence="2">Conjugal transfer protein TraC</fullName>
    </submittedName>
</protein>
<dbReference type="AlphaFoldDB" id="A0A502ESM4"/>
<accession>A0A502ESM4</accession>
<comment type="caution">
    <text evidence="2">The sequence shown here is derived from an EMBL/GenBank/DDBJ whole genome shotgun (WGS) entry which is preliminary data.</text>
</comment>
<feature type="region of interest" description="Disordered" evidence="1">
    <location>
        <begin position="78"/>
        <end position="111"/>
    </location>
</feature>
<dbReference type="Proteomes" id="UP000317078">
    <property type="component" value="Unassembled WGS sequence"/>
</dbReference>
<reference evidence="2 3" key="1">
    <citation type="journal article" date="2019" name="Environ. Microbiol.">
        <title>Species interactions and distinct microbial communities in high Arctic permafrost affected cryosols are associated with the CH4 and CO2 gas fluxes.</title>
        <authorList>
            <person name="Altshuler I."/>
            <person name="Hamel J."/>
            <person name="Turney S."/>
            <person name="Magnuson E."/>
            <person name="Levesque R."/>
            <person name="Greer C."/>
            <person name="Whyte L.G."/>
        </authorList>
    </citation>
    <scope>NUCLEOTIDE SEQUENCE [LARGE SCALE GENOMIC DNA]</scope>
    <source>
        <strain evidence="2 3">S9.3B</strain>
    </source>
</reference>